<evidence type="ECO:0000313" key="2">
    <source>
        <dbReference type="EMBL" id="MBB5265640.1"/>
    </source>
</evidence>
<reference evidence="2 3" key="1">
    <citation type="submission" date="2020-08" db="EMBL/GenBank/DDBJ databases">
        <title>Genomic Encyclopedia of Type Strains, Phase IV (KMG-IV): sequencing the most valuable type-strain genomes for metagenomic binning, comparative biology and taxonomic classification.</title>
        <authorList>
            <person name="Goeker M."/>
        </authorList>
    </citation>
    <scope>NUCLEOTIDE SEQUENCE [LARGE SCALE GENOMIC DNA]</scope>
    <source>
        <strain evidence="2 3">DSM 106146</strain>
    </source>
</reference>
<dbReference type="Gene3D" id="1.10.1200.10">
    <property type="entry name" value="ACP-like"/>
    <property type="match status" value="1"/>
</dbReference>
<dbReference type="RefSeq" id="WP_183775650.1">
    <property type="nucleotide sequence ID" value="NZ_CAWVEG010000137.1"/>
</dbReference>
<sequence length="79" mass="9035">MRKEILANMAKRAAAMFGKDEAFFTAETPFGELGMKSVNYNQIINDLEDKYDIEIPFTEFCRQKTFGEAADFVEKLIEG</sequence>
<gene>
    <name evidence="2" type="ORF">HNP82_002787</name>
</gene>
<dbReference type="AlphaFoldDB" id="A0A7W8HDD5"/>
<comment type="caution">
    <text evidence="2">The sequence shown here is derived from an EMBL/GenBank/DDBJ whole genome shotgun (WGS) entry which is preliminary data.</text>
</comment>
<evidence type="ECO:0000313" key="3">
    <source>
        <dbReference type="Proteomes" id="UP000543642"/>
    </source>
</evidence>
<name>A0A7W8HDD5_9FIRM</name>
<proteinExistence type="predicted"/>
<dbReference type="Pfam" id="PF00550">
    <property type="entry name" value="PP-binding"/>
    <property type="match status" value="1"/>
</dbReference>
<dbReference type="InterPro" id="IPR009081">
    <property type="entry name" value="PP-bd_ACP"/>
</dbReference>
<dbReference type="EMBL" id="JACHFW010000013">
    <property type="protein sequence ID" value="MBB5265640.1"/>
    <property type="molecule type" value="Genomic_DNA"/>
</dbReference>
<dbReference type="Proteomes" id="UP000543642">
    <property type="component" value="Unassembled WGS sequence"/>
</dbReference>
<keyword evidence="3" id="KW-1185">Reference proteome</keyword>
<dbReference type="InterPro" id="IPR036736">
    <property type="entry name" value="ACP-like_sf"/>
</dbReference>
<evidence type="ECO:0000259" key="1">
    <source>
        <dbReference type="PROSITE" id="PS50075"/>
    </source>
</evidence>
<feature type="domain" description="Carrier" evidence="1">
    <location>
        <begin position="1"/>
        <end position="77"/>
    </location>
</feature>
<organism evidence="2 3">
    <name type="scientific">Catenibacillus scindens</name>
    <dbReference type="NCBI Taxonomy" id="673271"/>
    <lineage>
        <taxon>Bacteria</taxon>
        <taxon>Bacillati</taxon>
        <taxon>Bacillota</taxon>
        <taxon>Clostridia</taxon>
        <taxon>Lachnospirales</taxon>
        <taxon>Lachnospiraceae</taxon>
        <taxon>Catenibacillus</taxon>
    </lineage>
</organism>
<dbReference type="SUPFAM" id="SSF47336">
    <property type="entry name" value="ACP-like"/>
    <property type="match status" value="1"/>
</dbReference>
<dbReference type="PROSITE" id="PS50075">
    <property type="entry name" value="CARRIER"/>
    <property type="match status" value="1"/>
</dbReference>
<protein>
    <submittedName>
        <fullName evidence="2">Acyl carrier protein</fullName>
    </submittedName>
</protein>
<accession>A0A7W8HDD5</accession>